<evidence type="ECO:0000313" key="7">
    <source>
        <dbReference type="Proteomes" id="UP001209540"/>
    </source>
</evidence>
<dbReference type="GO" id="GO:0005634">
    <property type="term" value="C:nucleus"/>
    <property type="evidence" value="ECO:0007669"/>
    <property type="project" value="UniProtKB-UniRule"/>
</dbReference>
<reference evidence="6" key="2">
    <citation type="submission" date="2023-02" db="EMBL/GenBank/DDBJ databases">
        <authorList>
            <consortium name="DOE Joint Genome Institute"/>
            <person name="Mondo S.J."/>
            <person name="Chang Y."/>
            <person name="Wang Y."/>
            <person name="Ahrendt S."/>
            <person name="Andreopoulos W."/>
            <person name="Barry K."/>
            <person name="Beard J."/>
            <person name="Benny G.L."/>
            <person name="Blankenship S."/>
            <person name="Bonito G."/>
            <person name="Cuomo C."/>
            <person name="Desiro A."/>
            <person name="Gervers K.A."/>
            <person name="Hundley H."/>
            <person name="Kuo A."/>
            <person name="LaButti K."/>
            <person name="Lang B.F."/>
            <person name="Lipzen A."/>
            <person name="O'Donnell K."/>
            <person name="Pangilinan J."/>
            <person name="Reynolds N."/>
            <person name="Sandor L."/>
            <person name="Smith M.W."/>
            <person name="Tsang A."/>
            <person name="Grigoriev I.V."/>
            <person name="Stajich J.E."/>
            <person name="Spatafora J.W."/>
        </authorList>
    </citation>
    <scope>NUCLEOTIDE SEQUENCE</scope>
    <source>
        <strain evidence="6">RSA 2281</strain>
    </source>
</reference>
<evidence type="ECO:0000256" key="3">
    <source>
        <dbReference type="PROSITE-ProRule" id="PRU00267"/>
    </source>
</evidence>
<dbReference type="PANTHER" id="PTHR10270">
    <property type="entry name" value="SOX TRANSCRIPTION FACTOR"/>
    <property type="match status" value="1"/>
</dbReference>
<dbReference type="InterPro" id="IPR050140">
    <property type="entry name" value="SRY-related_HMG-box_TF-like"/>
</dbReference>
<dbReference type="PROSITE" id="PS50118">
    <property type="entry name" value="HMG_BOX_2"/>
    <property type="match status" value="1"/>
</dbReference>
<dbReference type="CDD" id="cd01389">
    <property type="entry name" value="HMG-box_ROX1-like"/>
    <property type="match status" value="1"/>
</dbReference>
<feature type="compositionally biased region" description="Basic residues" evidence="4">
    <location>
        <begin position="71"/>
        <end position="85"/>
    </location>
</feature>
<evidence type="ECO:0000256" key="2">
    <source>
        <dbReference type="ARBA" id="ARBA00023163"/>
    </source>
</evidence>
<dbReference type="EMBL" id="JAIXMP010000023">
    <property type="protein sequence ID" value="KAI9255076.1"/>
    <property type="molecule type" value="Genomic_DNA"/>
</dbReference>
<proteinExistence type="predicted"/>
<feature type="compositionally biased region" description="Low complexity" evidence="4">
    <location>
        <begin position="1"/>
        <end position="47"/>
    </location>
</feature>
<feature type="compositionally biased region" description="Basic and acidic residues" evidence="4">
    <location>
        <begin position="56"/>
        <end position="70"/>
    </location>
</feature>
<dbReference type="InterPro" id="IPR009071">
    <property type="entry name" value="HMG_box_dom"/>
</dbReference>
<dbReference type="GO" id="GO:0000978">
    <property type="term" value="F:RNA polymerase II cis-regulatory region sequence-specific DNA binding"/>
    <property type="evidence" value="ECO:0007669"/>
    <property type="project" value="TreeGrafter"/>
</dbReference>
<dbReference type="PANTHER" id="PTHR10270:SF161">
    <property type="entry name" value="SEX-DETERMINING REGION Y PROTEIN"/>
    <property type="match status" value="1"/>
</dbReference>
<keyword evidence="7" id="KW-1185">Reference proteome</keyword>
<comment type="caution">
    <text evidence="6">The sequence shown here is derived from an EMBL/GenBank/DDBJ whole genome shotgun (WGS) entry which is preliminary data.</text>
</comment>
<dbReference type="GO" id="GO:0001228">
    <property type="term" value="F:DNA-binding transcription activator activity, RNA polymerase II-specific"/>
    <property type="evidence" value="ECO:0007669"/>
    <property type="project" value="TreeGrafter"/>
</dbReference>
<evidence type="ECO:0000256" key="1">
    <source>
        <dbReference type="ARBA" id="ARBA00023125"/>
    </source>
</evidence>
<organism evidence="6 7">
    <name type="scientific">Phascolomyces articulosus</name>
    <dbReference type="NCBI Taxonomy" id="60185"/>
    <lineage>
        <taxon>Eukaryota</taxon>
        <taxon>Fungi</taxon>
        <taxon>Fungi incertae sedis</taxon>
        <taxon>Mucoromycota</taxon>
        <taxon>Mucoromycotina</taxon>
        <taxon>Mucoromycetes</taxon>
        <taxon>Mucorales</taxon>
        <taxon>Lichtheimiaceae</taxon>
        <taxon>Phascolomyces</taxon>
    </lineage>
</organism>
<dbReference type="SUPFAM" id="SSF47095">
    <property type="entry name" value="HMG-box"/>
    <property type="match status" value="1"/>
</dbReference>
<sequence length="366" mass="41291">MANTSPTLSLLSFSSPNITLSPAPTLSPPSSSSHYTPTPSPTPSTSSQFEDLSISHQKDLDTLAKITDKRRSMRLRHRPPRKAQKKKDTGKIPRPMNCFMAYRVEKQKTITDLLPGANHRDISKIVAKWWREEPEHIKKKYRVLADKAKEEHSRQYPDYKYAPKRKRPYNNKRNNEGAMIPSLYLEEPCSSDSRAPSPLILCQPPSHHHHPSPYSYAQPYPDQHHPYPYPYHHQHQQGFQWSMLQPPSLYPDTHFLWNPNIDGATTPTATTPVASSIASVPSHHHDDPMFSSSNSMSNYCPSPSPPLMYDSATISAPTTSITSVLSHGYHHDHHATTGISNSATSETVGFGPNCMYYSDFILLDQD</sequence>
<accession>A0AAD5JUE5</accession>
<dbReference type="AlphaFoldDB" id="A0AAD5JUE5"/>
<gene>
    <name evidence="6" type="ORF">BDA99DRAFT_517817</name>
</gene>
<dbReference type="Gene3D" id="1.10.30.10">
    <property type="entry name" value="High mobility group box domain"/>
    <property type="match status" value="1"/>
</dbReference>
<feature type="region of interest" description="Disordered" evidence="4">
    <location>
        <begin position="1"/>
        <end position="94"/>
    </location>
</feature>
<evidence type="ECO:0000256" key="4">
    <source>
        <dbReference type="SAM" id="MobiDB-lite"/>
    </source>
</evidence>
<keyword evidence="3" id="KW-0539">Nucleus</keyword>
<dbReference type="GO" id="GO:0030154">
    <property type="term" value="P:cell differentiation"/>
    <property type="evidence" value="ECO:0007669"/>
    <property type="project" value="TreeGrafter"/>
</dbReference>
<keyword evidence="2" id="KW-0804">Transcription</keyword>
<protein>
    <recommendedName>
        <fullName evidence="5">HMG box domain-containing protein</fullName>
    </recommendedName>
</protein>
<feature type="DNA-binding region" description="HMG box" evidence="3">
    <location>
        <begin position="92"/>
        <end position="160"/>
    </location>
</feature>
<keyword evidence="1 3" id="KW-0238">DNA-binding</keyword>
<dbReference type="SMART" id="SM00398">
    <property type="entry name" value="HMG"/>
    <property type="match status" value="1"/>
</dbReference>
<reference evidence="6" key="1">
    <citation type="journal article" date="2022" name="IScience">
        <title>Evolution of zygomycete secretomes and the origins of terrestrial fungal ecologies.</title>
        <authorList>
            <person name="Chang Y."/>
            <person name="Wang Y."/>
            <person name="Mondo S."/>
            <person name="Ahrendt S."/>
            <person name="Andreopoulos W."/>
            <person name="Barry K."/>
            <person name="Beard J."/>
            <person name="Benny G.L."/>
            <person name="Blankenship S."/>
            <person name="Bonito G."/>
            <person name="Cuomo C."/>
            <person name="Desiro A."/>
            <person name="Gervers K.A."/>
            <person name="Hundley H."/>
            <person name="Kuo A."/>
            <person name="LaButti K."/>
            <person name="Lang B.F."/>
            <person name="Lipzen A."/>
            <person name="O'Donnell K."/>
            <person name="Pangilinan J."/>
            <person name="Reynolds N."/>
            <person name="Sandor L."/>
            <person name="Smith M.E."/>
            <person name="Tsang A."/>
            <person name="Grigoriev I.V."/>
            <person name="Stajich J.E."/>
            <person name="Spatafora J.W."/>
        </authorList>
    </citation>
    <scope>NUCLEOTIDE SEQUENCE</scope>
    <source>
        <strain evidence="6">RSA 2281</strain>
    </source>
</reference>
<evidence type="ECO:0000313" key="6">
    <source>
        <dbReference type="EMBL" id="KAI9255076.1"/>
    </source>
</evidence>
<dbReference type="InterPro" id="IPR036910">
    <property type="entry name" value="HMG_box_dom_sf"/>
</dbReference>
<name>A0AAD5JUE5_9FUNG</name>
<evidence type="ECO:0000259" key="5">
    <source>
        <dbReference type="PROSITE" id="PS50118"/>
    </source>
</evidence>
<feature type="domain" description="HMG box" evidence="5">
    <location>
        <begin position="92"/>
        <end position="160"/>
    </location>
</feature>
<dbReference type="Pfam" id="PF00505">
    <property type="entry name" value="HMG_box"/>
    <property type="match status" value="1"/>
</dbReference>
<dbReference type="Proteomes" id="UP001209540">
    <property type="component" value="Unassembled WGS sequence"/>
</dbReference>